<dbReference type="RefSeq" id="WP_310866047.1">
    <property type="nucleotide sequence ID" value="NZ_JAVLSF010000264.1"/>
</dbReference>
<dbReference type="EMBL" id="JAVLSF010000264">
    <property type="protein sequence ID" value="MDR9777882.1"/>
    <property type="molecule type" value="Genomic_DNA"/>
</dbReference>
<reference evidence="3" key="1">
    <citation type="submission" date="2023-04" db="EMBL/GenBank/DDBJ databases">
        <title>Genomic characterization of faba bean (Vicia faba) microsymbionts in Mexican soils.</title>
        <authorList>
            <person name="Rivera Orduna F.N."/>
            <person name="Guevara-Luna J."/>
            <person name="Yan J."/>
            <person name="Arroyo-Herrera I."/>
            <person name="Li Y."/>
            <person name="Vasquez-Murrieta M.S."/>
            <person name="Wang E.T."/>
        </authorList>
    </citation>
    <scope>NUCLEOTIDE SEQUENCE</scope>
    <source>
        <strain evidence="3">CH26</strain>
    </source>
</reference>
<organism evidence="3 4">
    <name type="scientific">Rhizobium hidalgonense</name>
    <dbReference type="NCBI Taxonomy" id="1538159"/>
    <lineage>
        <taxon>Bacteria</taxon>
        <taxon>Pseudomonadati</taxon>
        <taxon>Pseudomonadota</taxon>
        <taxon>Alphaproteobacteria</taxon>
        <taxon>Hyphomicrobiales</taxon>
        <taxon>Rhizobiaceae</taxon>
        <taxon>Rhizobium/Agrobacterium group</taxon>
        <taxon>Rhizobium</taxon>
    </lineage>
</organism>
<accession>A0AAJ2H2B3</accession>
<feature type="compositionally biased region" description="Polar residues" evidence="1">
    <location>
        <begin position="167"/>
        <end position="186"/>
    </location>
</feature>
<evidence type="ECO:0000259" key="2">
    <source>
        <dbReference type="Pfam" id="PF25800"/>
    </source>
</evidence>
<evidence type="ECO:0000313" key="4">
    <source>
        <dbReference type="Proteomes" id="UP001268610"/>
    </source>
</evidence>
<sequence length="213" mass="22909">VVQPVQVKSALGEPFYAEIVLSDLGNLQLKDISIGLANAQELADLGVKVGSYQGALNFSVQPQSADRGVIVVRSKQAINEPFMEFVLRITNKQNTRLKRINAMIDPPLNHKKIINLQPQVQTSAAAINLASSTMPTVELSPNQTTRSSYSSEQQLAVINAAPPDMTGLSSSSAHTKPLAPSSTRSNAPAEIEVSTTAQKKAVKHVVQNNESLW</sequence>
<name>A0AAJ2H2B3_9HYPH</name>
<feature type="region of interest" description="Disordered" evidence="1">
    <location>
        <begin position="162"/>
        <end position="190"/>
    </location>
</feature>
<dbReference type="AlphaFoldDB" id="A0AAJ2H2B3"/>
<evidence type="ECO:0000256" key="1">
    <source>
        <dbReference type="SAM" id="MobiDB-lite"/>
    </source>
</evidence>
<evidence type="ECO:0000313" key="3">
    <source>
        <dbReference type="EMBL" id="MDR9777882.1"/>
    </source>
</evidence>
<protein>
    <recommendedName>
        <fullName evidence="2">FimV N-terminal domain-containing protein</fullName>
    </recommendedName>
</protein>
<dbReference type="Proteomes" id="UP001268610">
    <property type="component" value="Unassembled WGS sequence"/>
</dbReference>
<comment type="caution">
    <text evidence="3">The sequence shown here is derived from an EMBL/GenBank/DDBJ whole genome shotgun (WGS) entry which is preliminary data.</text>
</comment>
<feature type="non-terminal residue" evidence="3">
    <location>
        <position position="1"/>
    </location>
</feature>
<gene>
    <name evidence="3" type="ORF">RJJ65_35705</name>
</gene>
<dbReference type="InterPro" id="IPR057840">
    <property type="entry name" value="FimV_N"/>
</dbReference>
<feature type="non-terminal residue" evidence="3">
    <location>
        <position position="213"/>
    </location>
</feature>
<dbReference type="Pfam" id="PF25800">
    <property type="entry name" value="FimV_N"/>
    <property type="match status" value="1"/>
</dbReference>
<proteinExistence type="predicted"/>
<feature type="domain" description="FimV N-terminal" evidence="2">
    <location>
        <begin position="5"/>
        <end position="107"/>
    </location>
</feature>